<feature type="transmembrane region" description="Helical" evidence="10">
    <location>
        <begin position="123"/>
        <end position="145"/>
    </location>
</feature>
<evidence type="ECO:0000256" key="6">
    <source>
        <dbReference type="ARBA" id="ARBA00022970"/>
    </source>
</evidence>
<evidence type="ECO:0000256" key="4">
    <source>
        <dbReference type="ARBA" id="ARBA00022519"/>
    </source>
</evidence>
<dbReference type="PANTHER" id="PTHR11795:SF371">
    <property type="entry name" value="HIGH-AFFINITY BRANCHED-CHAIN AMINO ACID TRANSPORT SYSTEM PERMEASE PROTEIN LIVH"/>
    <property type="match status" value="1"/>
</dbReference>
<evidence type="ECO:0000256" key="10">
    <source>
        <dbReference type="SAM" id="Phobius"/>
    </source>
</evidence>
<evidence type="ECO:0000256" key="7">
    <source>
        <dbReference type="ARBA" id="ARBA00022989"/>
    </source>
</evidence>
<feature type="transmembrane region" description="Helical" evidence="10">
    <location>
        <begin position="330"/>
        <end position="349"/>
    </location>
</feature>
<dbReference type="InterPro" id="IPR052157">
    <property type="entry name" value="BCAA_transport_permease"/>
</dbReference>
<reference evidence="11" key="1">
    <citation type="submission" date="2022-07" db="EMBL/GenBank/DDBJ databases">
        <title>Complete Genome Sequence of the Radioresistant Bacterium Deinococcus aetherius ST0316, Isolated from the Air Dust collected in Lower Stratosphere above Japan.</title>
        <authorList>
            <person name="Satoh K."/>
            <person name="Hagiwara K."/>
            <person name="Katsumata K."/>
            <person name="Kubo A."/>
            <person name="Yokobori S."/>
            <person name="Yamagishi A."/>
            <person name="Oono Y."/>
            <person name="Narumi I."/>
        </authorList>
    </citation>
    <scope>NUCLEOTIDE SEQUENCE</scope>
    <source>
        <strain evidence="11">ST0316</strain>
    </source>
</reference>
<comment type="subcellular location">
    <subcellularLocation>
        <location evidence="1">Cell membrane</location>
        <topology evidence="1">Multi-pass membrane protein</topology>
    </subcellularLocation>
</comment>
<feature type="transmembrane region" description="Helical" evidence="10">
    <location>
        <begin position="89"/>
        <end position="111"/>
    </location>
</feature>
<keyword evidence="8 10" id="KW-0472">Membrane</keyword>
<dbReference type="CDD" id="cd06582">
    <property type="entry name" value="TM_PBP1_LivH_like"/>
    <property type="match status" value="1"/>
</dbReference>
<evidence type="ECO:0000256" key="3">
    <source>
        <dbReference type="ARBA" id="ARBA00022475"/>
    </source>
</evidence>
<keyword evidence="2" id="KW-0813">Transport</keyword>
<sequence length="356" mass="37266">MTPLPALTSVGTDTERRTILDLATLLPFVVNVIVGGLVLGFVYAIIALGYTMVYGVLQLINFAHSEVFVTGAVVGFEVFRVLAPNPINGYLKLLIALVAAMIVSGLLNVLIERLAYRPLRNAPKLVPLITAIGVSLILQDVLRIIEGFQGRFDLTYTLPQGFSGRFCAAQSSCAGLGNALRTIGIDLQLKDVILIAVSLLSLAVLNYLVNRTRLGKAIRAVAQDRVTAGLMGIDANRMISATFLIGGALGGISGVLFGMKFGTVNAYSGFDPGIIAFTAAVLGGIGSIPGAVLGGLVLGVIQNLIGVTNVFGGLLGVANLESIDASYQRIGAFIVLVLILIFKPTGLLGKSNVEKV</sequence>
<name>A0ABM8ACR8_9DEIO</name>
<feature type="transmembrane region" description="Helical" evidence="10">
    <location>
        <begin position="192"/>
        <end position="209"/>
    </location>
</feature>
<protein>
    <submittedName>
        <fullName evidence="11">Branched-chain amino acid ABC transporter permease</fullName>
    </submittedName>
</protein>
<evidence type="ECO:0000256" key="8">
    <source>
        <dbReference type="ARBA" id="ARBA00023136"/>
    </source>
</evidence>
<organism evidence="11 12">
    <name type="scientific">Deinococcus aetherius</name>
    <dbReference type="NCBI Taxonomy" id="200252"/>
    <lineage>
        <taxon>Bacteria</taxon>
        <taxon>Thermotogati</taxon>
        <taxon>Deinococcota</taxon>
        <taxon>Deinococci</taxon>
        <taxon>Deinococcales</taxon>
        <taxon>Deinococcaceae</taxon>
        <taxon>Deinococcus</taxon>
    </lineage>
</organism>
<feature type="transmembrane region" description="Helical" evidence="10">
    <location>
        <begin position="62"/>
        <end position="83"/>
    </location>
</feature>
<keyword evidence="4" id="KW-0997">Cell inner membrane</keyword>
<feature type="transmembrane region" description="Helical" evidence="10">
    <location>
        <begin position="241"/>
        <end position="262"/>
    </location>
</feature>
<proteinExistence type="inferred from homology"/>
<evidence type="ECO:0000313" key="11">
    <source>
        <dbReference type="EMBL" id="BDP41574.1"/>
    </source>
</evidence>
<gene>
    <name evidence="11" type="ORF">DAETH_15430</name>
</gene>
<keyword evidence="6" id="KW-0029">Amino-acid transport</keyword>
<keyword evidence="7 10" id="KW-1133">Transmembrane helix</keyword>
<keyword evidence="5 10" id="KW-0812">Transmembrane</keyword>
<feature type="transmembrane region" description="Helical" evidence="10">
    <location>
        <begin position="300"/>
        <end position="318"/>
    </location>
</feature>
<accession>A0ABM8ACR8</accession>
<dbReference type="PANTHER" id="PTHR11795">
    <property type="entry name" value="BRANCHED-CHAIN AMINO ACID TRANSPORT SYSTEM PERMEASE PROTEIN LIVH"/>
    <property type="match status" value="1"/>
</dbReference>
<evidence type="ECO:0000256" key="2">
    <source>
        <dbReference type="ARBA" id="ARBA00022448"/>
    </source>
</evidence>
<evidence type="ECO:0000313" key="12">
    <source>
        <dbReference type="Proteomes" id="UP001064971"/>
    </source>
</evidence>
<evidence type="ECO:0000256" key="5">
    <source>
        <dbReference type="ARBA" id="ARBA00022692"/>
    </source>
</evidence>
<dbReference type="Pfam" id="PF02653">
    <property type="entry name" value="BPD_transp_2"/>
    <property type="match status" value="1"/>
</dbReference>
<feature type="transmembrane region" description="Helical" evidence="10">
    <location>
        <begin position="274"/>
        <end position="293"/>
    </location>
</feature>
<feature type="transmembrane region" description="Helical" evidence="10">
    <location>
        <begin position="25"/>
        <end position="50"/>
    </location>
</feature>
<comment type="similarity">
    <text evidence="9">Belongs to the binding-protein-dependent transport system permease family. LivHM subfamily.</text>
</comment>
<evidence type="ECO:0000256" key="1">
    <source>
        <dbReference type="ARBA" id="ARBA00004651"/>
    </source>
</evidence>
<dbReference type="InterPro" id="IPR001851">
    <property type="entry name" value="ABC_transp_permease"/>
</dbReference>
<dbReference type="Proteomes" id="UP001064971">
    <property type="component" value="Chromosome"/>
</dbReference>
<dbReference type="EMBL" id="AP026560">
    <property type="protein sequence ID" value="BDP41574.1"/>
    <property type="molecule type" value="Genomic_DNA"/>
</dbReference>
<keyword evidence="3" id="KW-1003">Cell membrane</keyword>
<evidence type="ECO:0000256" key="9">
    <source>
        <dbReference type="ARBA" id="ARBA00037998"/>
    </source>
</evidence>
<keyword evidence="12" id="KW-1185">Reference proteome</keyword>